<keyword evidence="4" id="KW-1185">Reference proteome</keyword>
<gene>
    <name evidence="3" type="ORF">FRUB_08980</name>
</gene>
<dbReference type="Proteomes" id="UP000214646">
    <property type="component" value="Unassembled WGS sequence"/>
</dbReference>
<dbReference type="RefSeq" id="WP_088259423.1">
    <property type="nucleotide sequence ID" value="NZ_NIDE01000017.1"/>
</dbReference>
<sequence length="155" mass="16565">MLGWLFQRMSAFPPANAATVDELLPLAQYEAVTYGQEFIGTQHLLLALTRLVDRAAGRALSAVGVTRQRLQVALADDLKGDPGEVLTGPLPITPTARRAIAWAADEARARQAPVAEPEHLLLALMADGIGLAALIRLGVDLERLGELLVTDRPNG</sequence>
<evidence type="ECO:0000313" key="4">
    <source>
        <dbReference type="Proteomes" id="UP000214646"/>
    </source>
</evidence>
<dbReference type="SUPFAM" id="SSF81923">
    <property type="entry name" value="Double Clp-N motif"/>
    <property type="match status" value="1"/>
</dbReference>
<keyword evidence="3" id="KW-0547">Nucleotide-binding</keyword>
<keyword evidence="1" id="KW-0677">Repeat</keyword>
<name>A0A225DJV0_9BACT</name>
<dbReference type="EMBL" id="NIDE01000017">
    <property type="protein sequence ID" value="OWK36417.1"/>
    <property type="molecule type" value="Genomic_DNA"/>
</dbReference>
<keyword evidence="3" id="KW-0378">Hydrolase</keyword>
<proteinExistence type="predicted"/>
<dbReference type="PROSITE" id="PS51903">
    <property type="entry name" value="CLP_R"/>
    <property type="match status" value="1"/>
</dbReference>
<dbReference type="AlphaFoldDB" id="A0A225DJV0"/>
<comment type="caution">
    <text evidence="3">The sequence shown here is derived from an EMBL/GenBank/DDBJ whole genome shotgun (WGS) entry which is preliminary data.</text>
</comment>
<evidence type="ECO:0000256" key="1">
    <source>
        <dbReference type="PROSITE-ProRule" id="PRU01251"/>
    </source>
</evidence>
<dbReference type="InterPro" id="IPR036628">
    <property type="entry name" value="Clp_N_dom_sf"/>
</dbReference>
<dbReference type="InterPro" id="IPR004176">
    <property type="entry name" value="Clp_R_N"/>
</dbReference>
<dbReference type="GO" id="GO:0008233">
    <property type="term" value="F:peptidase activity"/>
    <property type="evidence" value="ECO:0007669"/>
    <property type="project" value="UniProtKB-KW"/>
</dbReference>
<reference evidence="4" key="1">
    <citation type="submission" date="2017-06" db="EMBL/GenBank/DDBJ databases">
        <title>Genome analysis of Fimbriiglobus ruber SP5, the first member of the order Planctomycetales with confirmed chitinolytic capability.</title>
        <authorList>
            <person name="Ravin N.V."/>
            <person name="Rakitin A.L."/>
            <person name="Ivanova A.A."/>
            <person name="Beletsky A.V."/>
            <person name="Kulichevskaya I.S."/>
            <person name="Mardanov A.V."/>
            <person name="Dedysh S.N."/>
        </authorList>
    </citation>
    <scope>NUCLEOTIDE SEQUENCE [LARGE SCALE GENOMIC DNA]</scope>
    <source>
        <strain evidence="4">SP5</strain>
    </source>
</reference>
<feature type="domain" description="Clp R" evidence="2">
    <location>
        <begin position="13"/>
        <end position="154"/>
    </location>
</feature>
<keyword evidence="3" id="KW-0645">Protease</keyword>
<protein>
    <submittedName>
        <fullName evidence="3">ATP-dependent Clp protease, ATP-binding subunit</fullName>
    </submittedName>
</protein>
<dbReference type="Gene3D" id="1.10.1780.10">
    <property type="entry name" value="Clp, N-terminal domain"/>
    <property type="match status" value="1"/>
</dbReference>
<dbReference type="GO" id="GO:0006508">
    <property type="term" value="P:proteolysis"/>
    <property type="evidence" value="ECO:0007669"/>
    <property type="project" value="UniProtKB-KW"/>
</dbReference>
<dbReference type="Pfam" id="PF02861">
    <property type="entry name" value="Clp_N"/>
    <property type="match status" value="1"/>
</dbReference>
<evidence type="ECO:0000259" key="2">
    <source>
        <dbReference type="PROSITE" id="PS51903"/>
    </source>
</evidence>
<dbReference type="GO" id="GO:0005524">
    <property type="term" value="F:ATP binding"/>
    <property type="evidence" value="ECO:0007669"/>
    <property type="project" value="UniProtKB-KW"/>
</dbReference>
<organism evidence="3 4">
    <name type="scientific">Fimbriiglobus ruber</name>
    <dbReference type="NCBI Taxonomy" id="1908690"/>
    <lineage>
        <taxon>Bacteria</taxon>
        <taxon>Pseudomonadati</taxon>
        <taxon>Planctomycetota</taxon>
        <taxon>Planctomycetia</taxon>
        <taxon>Gemmatales</taxon>
        <taxon>Gemmataceae</taxon>
        <taxon>Fimbriiglobus</taxon>
    </lineage>
</organism>
<evidence type="ECO:0000313" key="3">
    <source>
        <dbReference type="EMBL" id="OWK36417.1"/>
    </source>
</evidence>
<accession>A0A225DJV0</accession>
<keyword evidence="3" id="KW-0067">ATP-binding</keyword>